<dbReference type="SUPFAM" id="SSF55073">
    <property type="entry name" value="Nucleotide cyclase"/>
    <property type="match status" value="1"/>
</dbReference>
<dbReference type="InterPro" id="IPR029787">
    <property type="entry name" value="Nucleotide_cyclase"/>
</dbReference>
<accession>A0A2M7T8K4</accession>
<dbReference type="InterPro" id="IPR000014">
    <property type="entry name" value="PAS"/>
</dbReference>
<evidence type="ECO:0000313" key="6">
    <source>
        <dbReference type="Proteomes" id="UP000230956"/>
    </source>
</evidence>
<feature type="domain" description="EAL" evidence="3">
    <location>
        <begin position="321"/>
        <end position="575"/>
    </location>
</feature>
<dbReference type="Gene3D" id="3.30.70.270">
    <property type="match status" value="1"/>
</dbReference>
<evidence type="ECO:0000259" key="2">
    <source>
        <dbReference type="PROSITE" id="PS50113"/>
    </source>
</evidence>
<evidence type="ECO:0000259" key="1">
    <source>
        <dbReference type="PROSITE" id="PS50112"/>
    </source>
</evidence>
<dbReference type="Gene3D" id="3.30.450.20">
    <property type="entry name" value="PAS domain"/>
    <property type="match status" value="1"/>
</dbReference>
<dbReference type="PROSITE" id="PS50112">
    <property type="entry name" value="PAS"/>
    <property type="match status" value="1"/>
</dbReference>
<dbReference type="Pfam" id="PF00563">
    <property type="entry name" value="EAL"/>
    <property type="match status" value="1"/>
</dbReference>
<name>A0A2M7T8K4_9ACTN</name>
<sequence length="579" mass="65841">MPSNPKRSKDLTKRKKNEQALLEAKERMEQIYRMVPSAIFTVNTNKTITSFNKKAEEITGYSLEEVIGKKCSVFAMNTCTKKCGLFAHDVTKPIMAKECIIRRKDREERVLSKNVDVLRDVQGNIIGGVESFEDITDRKKTEEVLNYMAYYDILTGLPNRTLFTDRLNSAVSYAYRNKEMIAVMFLDLDNFKVINDILGHSVGDQLLQGVAERLIGCLRENDTIARLGGDEFILLAKQINNEDDVVKITEKIREVLKLSFNFDGNELHTTTSIGVSIYPHDGKDSQTLLRNADTALYRAKAQGRDNYQLYTASMNAKTSERLVLENRIYKALAQEEFVIYYQPQVDLVSGEIFGMEALLRWQHPEFGMVYPTEFIPILEDVGLIAPVGEWVLKTACRQNKIWQDAGFPAMRIAINMSPKQFQQQDLVEMVDRVLRETNFSPKRLDIEITENAIIKDIDATATSFRRLKELGVQISIDDFATGYSSLSYLKKFPVNNLKIDQSFIRDITNNSDDVAIVRAIITLAHNFKLKTIAEGVETVEQLEFLRSLKCDAVQGYIVSHPLTAEDATELLSKDIRLCA</sequence>
<dbReference type="SMART" id="SM00052">
    <property type="entry name" value="EAL"/>
    <property type="match status" value="1"/>
</dbReference>
<dbReference type="PANTHER" id="PTHR44757:SF2">
    <property type="entry name" value="BIOFILM ARCHITECTURE MAINTENANCE PROTEIN MBAA"/>
    <property type="match status" value="1"/>
</dbReference>
<gene>
    <name evidence="5" type="ORF">COY37_04620</name>
</gene>
<dbReference type="Pfam" id="PF00990">
    <property type="entry name" value="GGDEF"/>
    <property type="match status" value="1"/>
</dbReference>
<dbReference type="InterPro" id="IPR000160">
    <property type="entry name" value="GGDEF_dom"/>
</dbReference>
<dbReference type="CDD" id="cd01949">
    <property type="entry name" value="GGDEF"/>
    <property type="match status" value="1"/>
</dbReference>
<reference evidence="6" key="1">
    <citation type="submission" date="2017-09" db="EMBL/GenBank/DDBJ databases">
        <title>Depth-based differentiation of microbial function through sediment-hosted aquifers and enrichment of novel symbionts in the deep terrestrial subsurface.</title>
        <authorList>
            <person name="Probst A.J."/>
            <person name="Ladd B."/>
            <person name="Jarett J.K."/>
            <person name="Geller-Mcgrath D.E."/>
            <person name="Sieber C.M.K."/>
            <person name="Emerson J.B."/>
            <person name="Anantharaman K."/>
            <person name="Thomas B.C."/>
            <person name="Malmstrom R."/>
            <person name="Stieglmeier M."/>
            <person name="Klingl A."/>
            <person name="Woyke T."/>
            <person name="Ryan C.M."/>
            <person name="Banfield J.F."/>
        </authorList>
    </citation>
    <scope>NUCLEOTIDE SEQUENCE [LARGE SCALE GENOMIC DNA]</scope>
</reference>
<feature type="domain" description="PAS" evidence="1">
    <location>
        <begin position="24"/>
        <end position="69"/>
    </location>
</feature>
<dbReference type="InterPro" id="IPR043128">
    <property type="entry name" value="Rev_trsase/Diguanyl_cyclase"/>
</dbReference>
<dbReference type="InterPro" id="IPR035919">
    <property type="entry name" value="EAL_sf"/>
</dbReference>
<dbReference type="InterPro" id="IPR000700">
    <property type="entry name" value="PAS-assoc_C"/>
</dbReference>
<dbReference type="AlphaFoldDB" id="A0A2M7T8K4"/>
<feature type="domain" description="GGDEF" evidence="4">
    <location>
        <begin position="179"/>
        <end position="312"/>
    </location>
</feature>
<dbReference type="Pfam" id="PF13426">
    <property type="entry name" value="PAS_9"/>
    <property type="match status" value="1"/>
</dbReference>
<organism evidence="5 6">
    <name type="scientific">Candidatus Aquicultor secundus</name>
    <dbReference type="NCBI Taxonomy" id="1973895"/>
    <lineage>
        <taxon>Bacteria</taxon>
        <taxon>Bacillati</taxon>
        <taxon>Actinomycetota</taxon>
        <taxon>Candidatus Aquicultoria</taxon>
        <taxon>Candidatus Aquicultorales</taxon>
        <taxon>Candidatus Aquicultoraceae</taxon>
        <taxon>Candidatus Aquicultor</taxon>
    </lineage>
</organism>
<evidence type="ECO:0008006" key="7">
    <source>
        <dbReference type="Google" id="ProtNLM"/>
    </source>
</evidence>
<dbReference type="InterPro" id="IPR052155">
    <property type="entry name" value="Biofilm_reg_signaling"/>
</dbReference>
<dbReference type="EMBL" id="PFNG01000107">
    <property type="protein sequence ID" value="PIZ39777.1"/>
    <property type="molecule type" value="Genomic_DNA"/>
</dbReference>
<feature type="domain" description="PAC" evidence="2">
    <location>
        <begin position="95"/>
        <end position="147"/>
    </location>
</feature>
<dbReference type="PROSITE" id="PS50887">
    <property type="entry name" value="GGDEF"/>
    <property type="match status" value="1"/>
</dbReference>
<dbReference type="SUPFAM" id="SSF141868">
    <property type="entry name" value="EAL domain-like"/>
    <property type="match status" value="1"/>
</dbReference>
<dbReference type="PROSITE" id="PS50113">
    <property type="entry name" value="PAC"/>
    <property type="match status" value="1"/>
</dbReference>
<dbReference type="RefSeq" id="WP_286679400.1">
    <property type="nucleotide sequence ID" value="NZ_MNXI01000147.1"/>
</dbReference>
<dbReference type="Proteomes" id="UP000230956">
    <property type="component" value="Unassembled WGS sequence"/>
</dbReference>
<dbReference type="CDD" id="cd00130">
    <property type="entry name" value="PAS"/>
    <property type="match status" value="1"/>
</dbReference>
<dbReference type="CDD" id="cd01948">
    <property type="entry name" value="EAL"/>
    <property type="match status" value="1"/>
</dbReference>
<evidence type="ECO:0000313" key="5">
    <source>
        <dbReference type="EMBL" id="PIZ39777.1"/>
    </source>
</evidence>
<protein>
    <recommendedName>
        <fullName evidence="7">EAL domain-containing protein</fullName>
    </recommendedName>
</protein>
<dbReference type="Gene3D" id="3.20.20.450">
    <property type="entry name" value="EAL domain"/>
    <property type="match status" value="1"/>
</dbReference>
<dbReference type="NCBIfam" id="TIGR00229">
    <property type="entry name" value="sensory_box"/>
    <property type="match status" value="1"/>
</dbReference>
<dbReference type="InterPro" id="IPR035965">
    <property type="entry name" value="PAS-like_dom_sf"/>
</dbReference>
<evidence type="ECO:0000259" key="3">
    <source>
        <dbReference type="PROSITE" id="PS50883"/>
    </source>
</evidence>
<dbReference type="PANTHER" id="PTHR44757">
    <property type="entry name" value="DIGUANYLATE CYCLASE DGCP"/>
    <property type="match status" value="1"/>
</dbReference>
<dbReference type="SUPFAM" id="SSF55785">
    <property type="entry name" value="PYP-like sensor domain (PAS domain)"/>
    <property type="match status" value="1"/>
</dbReference>
<dbReference type="FunFam" id="3.30.70.270:FF:000001">
    <property type="entry name" value="Diguanylate cyclase domain protein"/>
    <property type="match status" value="1"/>
</dbReference>
<evidence type="ECO:0000259" key="4">
    <source>
        <dbReference type="PROSITE" id="PS50887"/>
    </source>
</evidence>
<dbReference type="InterPro" id="IPR001633">
    <property type="entry name" value="EAL_dom"/>
</dbReference>
<dbReference type="SMART" id="SM00267">
    <property type="entry name" value="GGDEF"/>
    <property type="match status" value="1"/>
</dbReference>
<proteinExistence type="predicted"/>
<comment type="caution">
    <text evidence="5">The sequence shown here is derived from an EMBL/GenBank/DDBJ whole genome shotgun (WGS) entry which is preliminary data.</text>
</comment>
<dbReference type="NCBIfam" id="TIGR00254">
    <property type="entry name" value="GGDEF"/>
    <property type="match status" value="1"/>
</dbReference>
<dbReference type="FunFam" id="3.20.20.450:FF:000001">
    <property type="entry name" value="Cyclic di-GMP phosphodiesterase yahA"/>
    <property type="match status" value="1"/>
</dbReference>
<dbReference type="PROSITE" id="PS50883">
    <property type="entry name" value="EAL"/>
    <property type="match status" value="1"/>
</dbReference>